<dbReference type="AlphaFoldDB" id="A0A9N9GMX9"/>
<keyword evidence="1" id="KW-1133">Transmembrane helix</keyword>
<keyword evidence="1" id="KW-0812">Transmembrane</keyword>
<name>A0A9N9GMX9_9GLOM</name>
<accession>A0A9N9GMX9</accession>
<dbReference type="EMBL" id="CAJVPI010001657">
    <property type="protein sequence ID" value="CAG8622161.1"/>
    <property type="molecule type" value="Genomic_DNA"/>
</dbReference>
<evidence type="ECO:0000256" key="1">
    <source>
        <dbReference type="SAM" id="Phobius"/>
    </source>
</evidence>
<reference evidence="2" key="1">
    <citation type="submission" date="2021-06" db="EMBL/GenBank/DDBJ databases">
        <authorList>
            <person name="Kallberg Y."/>
            <person name="Tangrot J."/>
            <person name="Rosling A."/>
        </authorList>
    </citation>
    <scope>NUCLEOTIDE SEQUENCE</scope>
    <source>
        <strain evidence="2">BR232B</strain>
    </source>
</reference>
<keyword evidence="1" id="KW-0472">Membrane</keyword>
<protein>
    <submittedName>
        <fullName evidence="2">5912_t:CDS:1</fullName>
    </submittedName>
</protein>
<keyword evidence="3" id="KW-1185">Reference proteome</keyword>
<proteinExistence type="predicted"/>
<organism evidence="2 3">
    <name type="scientific">Paraglomus brasilianum</name>
    <dbReference type="NCBI Taxonomy" id="144538"/>
    <lineage>
        <taxon>Eukaryota</taxon>
        <taxon>Fungi</taxon>
        <taxon>Fungi incertae sedis</taxon>
        <taxon>Mucoromycota</taxon>
        <taxon>Glomeromycotina</taxon>
        <taxon>Glomeromycetes</taxon>
        <taxon>Paraglomerales</taxon>
        <taxon>Paraglomeraceae</taxon>
        <taxon>Paraglomus</taxon>
    </lineage>
</organism>
<gene>
    <name evidence="2" type="ORF">PBRASI_LOCUS8772</name>
</gene>
<feature type="transmembrane region" description="Helical" evidence="1">
    <location>
        <begin position="21"/>
        <end position="42"/>
    </location>
</feature>
<evidence type="ECO:0000313" key="2">
    <source>
        <dbReference type="EMBL" id="CAG8622161.1"/>
    </source>
</evidence>
<feature type="transmembrane region" description="Helical" evidence="1">
    <location>
        <begin position="264"/>
        <end position="283"/>
    </location>
</feature>
<comment type="caution">
    <text evidence="2">The sequence shown here is derived from an EMBL/GenBank/DDBJ whole genome shotgun (WGS) entry which is preliminary data.</text>
</comment>
<dbReference type="Proteomes" id="UP000789739">
    <property type="component" value="Unassembled WGS sequence"/>
</dbReference>
<evidence type="ECO:0000313" key="3">
    <source>
        <dbReference type="Proteomes" id="UP000789739"/>
    </source>
</evidence>
<dbReference type="OrthoDB" id="2406474at2759"/>
<sequence length="380" mass="42814">MTKLIKKFIVDRFPSRRSELAAIRRSRILFLWLCYIGVLIYFCREAFKLSQDERTLSYKEDDSSPIPAPFASFFSLFDFTISCETGYYNNNSTGDCTEYVGDTYYYQDFGYSINFSAPDLGFDNPNDNANALFAIQLTVNITDPKFTGGDAGLTAFFADKASKMQRIKGVSSYESTAVLANTYYFANNQSYALFYSRKILSRLHQTAVNVLSGNGDHKPIAMISSILVSYPNIFVEGYANIAIRPNSYIVIMETEKSDLTVGDFLSVVGGIYATAMGIYLFLYGSYEMNPWGLIQNLPCVRHKVRSALYDSLRPNIPFSGPILSKNLSSDEKVVAVEQRLLSLEFFLKEYVVSVNNIVKDDTHKRDIEAPTEKGVKISEN</sequence>